<accession>A0A8J6CBG3</accession>
<comment type="caution">
    <text evidence="2">The sequence shown here is derived from an EMBL/GenBank/DDBJ whole genome shotgun (WGS) entry which is preliminary data.</text>
</comment>
<evidence type="ECO:0000313" key="3">
    <source>
        <dbReference type="Proteomes" id="UP000751190"/>
    </source>
</evidence>
<sequence length="337" mass="35626">MALVGGTPVYDDTEGSALGAQERARHSSARRRALLYRGFASASGAYGRPRSLLRPHVGAIFDDAHLASARRATTCLPYAQFVAAAPAEPRVDTAQRLSPLALVAASSAEGVRFGAHKAAPVGGAGKRYPEPPFKGLLSAFKPTSLTITVVKCYGLSFGNLMFGAEMEEQTITDEQINAAHKASLELVLRELATTTLRRLLEKAAILALDPRWSAKLLKDLSASARRKAFRDGRLSAAGRIALTSLRASLLTHISTWTCEVLIDIAAMLRGKIKPKACAKLIVHRALNRLICALSGAAGASLLTLFFPGIGTFVGALLAESAAPYLTAALIGDAQQSP</sequence>
<organism evidence="2 3">
    <name type="scientific">Diacronema lutheri</name>
    <name type="common">Unicellular marine alga</name>
    <name type="synonym">Monochrysis lutheri</name>
    <dbReference type="NCBI Taxonomy" id="2081491"/>
    <lineage>
        <taxon>Eukaryota</taxon>
        <taxon>Haptista</taxon>
        <taxon>Haptophyta</taxon>
        <taxon>Pavlovophyceae</taxon>
        <taxon>Pavlovales</taxon>
        <taxon>Pavlovaceae</taxon>
        <taxon>Diacronema</taxon>
    </lineage>
</organism>
<dbReference type="PANTHER" id="PTHR36074">
    <property type="entry name" value="ISOPENTENYL-DIPHOSPHATE DELTA-ISOMERASE"/>
    <property type="match status" value="1"/>
</dbReference>
<dbReference type="OrthoDB" id="1925570at2759"/>
<evidence type="ECO:0000313" key="2">
    <source>
        <dbReference type="EMBL" id="KAG8461453.1"/>
    </source>
</evidence>
<evidence type="ECO:0000256" key="1">
    <source>
        <dbReference type="SAM" id="Phobius"/>
    </source>
</evidence>
<reference evidence="2" key="1">
    <citation type="submission" date="2021-05" db="EMBL/GenBank/DDBJ databases">
        <title>The genome of the haptophyte Pavlova lutheri (Diacronema luteri, Pavlovales) - a model for lipid biosynthesis in eukaryotic algae.</title>
        <authorList>
            <person name="Hulatt C.J."/>
            <person name="Posewitz M.C."/>
        </authorList>
    </citation>
    <scope>NUCLEOTIDE SEQUENCE</scope>
    <source>
        <strain evidence="2">NIVA-4/92</strain>
    </source>
</reference>
<dbReference type="EMBL" id="JAGTXO010000025">
    <property type="protein sequence ID" value="KAG8461453.1"/>
    <property type="molecule type" value="Genomic_DNA"/>
</dbReference>
<name>A0A8J6CBG3_DIALT</name>
<proteinExistence type="predicted"/>
<keyword evidence="1" id="KW-0472">Membrane</keyword>
<dbReference type="Proteomes" id="UP000751190">
    <property type="component" value="Unassembled WGS sequence"/>
</dbReference>
<dbReference type="PANTHER" id="PTHR36074:SF1">
    <property type="entry name" value="ISOPENTENYL-DIPHOSPHATE DELTA-ISOMERASE"/>
    <property type="match status" value="1"/>
</dbReference>
<dbReference type="AlphaFoldDB" id="A0A8J6CBG3"/>
<gene>
    <name evidence="2" type="ORF">KFE25_001057</name>
</gene>
<keyword evidence="1" id="KW-1133">Transmembrane helix</keyword>
<keyword evidence="3" id="KW-1185">Reference proteome</keyword>
<protein>
    <submittedName>
        <fullName evidence="2">Uncharacterized protein</fullName>
    </submittedName>
</protein>
<keyword evidence="1" id="KW-0812">Transmembrane</keyword>
<feature type="transmembrane region" description="Helical" evidence="1">
    <location>
        <begin position="289"/>
        <end position="317"/>
    </location>
</feature>